<reference evidence="5 6" key="1">
    <citation type="submission" date="2020-08" db="EMBL/GenBank/DDBJ databases">
        <title>Genome sequencing of Purple Non-Sulfur Bacteria from various extreme environments.</title>
        <authorList>
            <person name="Mayer M."/>
        </authorList>
    </citation>
    <scope>NUCLEOTIDE SEQUENCE [LARGE SCALE GENOMIC DNA]</scope>
    <source>
        <strain evidence="5 6">JA131</strain>
    </source>
</reference>
<dbReference type="InterPro" id="IPR001789">
    <property type="entry name" value="Sig_transdc_resp-reg_receiver"/>
</dbReference>
<dbReference type="EMBL" id="JACIGK010000026">
    <property type="protein sequence ID" value="MBB4267395.1"/>
    <property type="molecule type" value="Genomic_DNA"/>
</dbReference>
<dbReference type="SUPFAM" id="SSF52172">
    <property type="entry name" value="CheY-like"/>
    <property type="match status" value="1"/>
</dbReference>
<name>A0A7W6WAP3_9PROT</name>
<evidence type="ECO:0000313" key="6">
    <source>
        <dbReference type="Proteomes" id="UP000554286"/>
    </source>
</evidence>
<dbReference type="RefSeq" id="WP_184046752.1">
    <property type="nucleotide sequence ID" value="NZ_JACIGK010000026.1"/>
</dbReference>
<dbReference type="InterPro" id="IPR050595">
    <property type="entry name" value="Bact_response_regulator"/>
</dbReference>
<accession>A0A7W6WAP3</accession>
<dbReference type="InterPro" id="IPR011006">
    <property type="entry name" value="CheY-like_superfamily"/>
</dbReference>
<dbReference type="PROSITE" id="PS50110">
    <property type="entry name" value="RESPONSE_REGULATORY"/>
    <property type="match status" value="1"/>
</dbReference>
<evidence type="ECO:0000259" key="4">
    <source>
        <dbReference type="PROSITE" id="PS50110"/>
    </source>
</evidence>
<protein>
    <submittedName>
        <fullName evidence="5">CheY-like chemotaxis protein</fullName>
    </submittedName>
</protein>
<evidence type="ECO:0000256" key="2">
    <source>
        <dbReference type="PROSITE-ProRule" id="PRU00169"/>
    </source>
</evidence>
<feature type="domain" description="Response regulatory" evidence="4">
    <location>
        <begin position="205"/>
        <end position="322"/>
    </location>
</feature>
<evidence type="ECO:0000256" key="3">
    <source>
        <dbReference type="SAM" id="MobiDB-lite"/>
    </source>
</evidence>
<evidence type="ECO:0000313" key="5">
    <source>
        <dbReference type="EMBL" id="MBB4267395.1"/>
    </source>
</evidence>
<gene>
    <name evidence="5" type="ORF">GGD89_003039</name>
</gene>
<proteinExistence type="predicted"/>
<comment type="caution">
    <text evidence="5">The sequence shown here is derived from an EMBL/GenBank/DDBJ whole genome shotgun (WGS) entry which is preliminary data.</text>
</comment>
<dbReference type="AlphaFoldDB" id="A0A7W6WAP3"/>
<dbReference type="PANTHER" id="PTHR44591:SF3">
    <property type="entry name" value="RESPONSE REGULATORY DOMAIN-CONTAINING PROTEIN"/>
    <property type="match status" value="1"/>
</dbReference>
<dbReference type="GO" id="GO:0000160">
    <property type="term" value="P:phosphorelay signal transduction system"/>
    <property type="evidence" value="ECO:0007669"/>
    <property type="project" value="InterPro"/>
</dbReference>
<organism evidence="5 6">
    <name type="scientific">Roseospira visakhapatnamensis</name>
    <dbReference type="NCBI Taxonomy" id="390880"/>
    <lineage>
        <taxon>Bacteria</taxon>
        <taxon>Pseudomonadati</taxon>
        <taxon>Pseudomonadota</taxon>
        <taxon>Alphaproteobacteria</taxon>
        <taxon>Rhodospirillales</taxon>
        <taxon>Rhodospirillaceae</taxon>
        <taxon>Roseospira</taxon>
    </lineage>
</organism>
<keyword evidence="6" id="KW-1185">Reference proteome</keyword>
<dbReference type="PANTHER" id="PTHR44591">
    <property type="entry name" value="STRESS RESPONSE REGULATOR PROTEIN 1"/>
    <property type="match status" value="1"/>
</dbReference>
<sequence length="541" mass="60058">MDPVDHKDRSFQGALRAIRHDLRGLIGLIIGFEGFLREAAEDGGRAEAQGDLRRIREAADRLLEIVMNRLGGGAHTGPDDEDWEAVGRRLRAEVAVIDDHRRAVARVLDAPVDGAEPGDSDDLTESREDLDKIATACQGVLDRYDAWMAQVRAAEWRPTGPRASSESPRPEVSLSGHAEAAPPAGSAERATAHGQRVGVLGEGGRLLLVDDDPATLEILTRLVRSWGYVPLRAGSGDEALDILAREQDVDLVLMDMVMPGLSGGATLRRLKADPALRGVPVIMLTGIDDQTDVVRCILDGAEDYILKPPNPVLLRARISASLEKKRLRQKLATVLKVFVSSPGDVEEERALTKTVIDKLNVLFQGQLFLYDYNWEQEPLFAHDTFQSQIMSPAEADIYVGIFWSRLGSPLPARITRPDGSRYLSGSEYEFEQAVQAFQDTGRPQMLIYRKMAVPVAPLTDRRAVLEALDQHERLESFLHKWFKSDDGQGFERAFHPFADGQRFAALLLEHLKRLAYDRLEKDHVEERVSEFDRRSGGVLGS</sequence>
<dbReference type="Gene3D" id="3.40.50.2300">
    <property type="match status" value="1"/>
</dbReference>
<dbReference type="Pfam" id="PF00072">
    <property type="entry name" value="Response_reg"/>
    <property type="match status" value="1"/>
</dbReference>
<evidence type="ECO:0000256" key="1">
    <source>
        <dbReference type="ARBA" id="ARBA00022553"/>
    </source>
</evidence>
<feature type="region of interest" description="Disordered" evidence="3">
    <location>
        <begin position="156"/>
        <end position="192"/>
    </location>
</feature>
<dbReference type="SMART" id="SM00448">
    <property type="entry name" value="REC"/>
    <property type="match status" value="1"/>
</dbReference>
<keyword evidence="1 2" id="KW-0597">Phosphoprotein</keyword>
<dbReference type="Proteomes" id="UP000554286">
    <property type="component" value="Unassembled WGS sequence"/>
</dbReference>
<feature type="modified residue" description="4-aspartylphosphate" evidence="2">
    <location>
        <position position="255"/>
    </location>
</feature>